<dbReference type="GO" id="GO:0098553">
    <property type="term" value="C:lumenal side of endoplasmic reticulum membrane"/>
    <property type="evidence" value="ECO:0007669"/>
    <property type="project" value="TreeGrafter"/>
</dbReference>
<evidence type="ECO:0000256" key="6">
    <source>
        <dbReference type="ARBA" id="ARBA00022989"/>
    </source>
</evidence>
<dbReference type="SMART" id="SM00730">
    <property type="entry name" value="PSN"/>
    <property type="match status" value="1"/>
</dbReference>
<dbReference type="GO" id="GO:0033619">
    <property type="term" value="P:membrane protein proteolysis"/>
    <property type="evidence" value="ECO:0007669"/>
    <property type="project" value="TreeGrafter"/>
</dbReference>
<feature type="transmembrane region" description="Helical" evidence="9">
    <location>
        <begin position="243"/>
        <end position="262"/>
    </location>
</feature>
<evidence type="ECO:0000256" key="3">
    <source>
        <dbReference type="ARBA" id="ARBA00022692"/>
    </source>
</evidence>
<evidence type="ECO:0000256" key="9">
    <source>
        <dbReference type="SAM" id="Phobius"/>
    </source>
</evidence>
<comment type="subcellular location">
    <subcellularLocation>
        <location evidence="1">Endoplasmic reticulum membrane</location>
        <topology evidence="1">Multi-pass membrane protein</topology>
    </subcellularLocation>
</comment>
<keyword evidence="3 9" id="KW-0812">Transmembrane</keyword>
<dbReference type="PANTHER" id="PTHR12174">
    <property type="entry name" value="SIGNAL PEPTIDE PEPTIDASE"/>
    <property type="match status" value="1"/>
</dbReference>
<name>A0A7S4I717_9EUKA</name>
<evidence type="ECO:0000256" key="7">
    <source>
        <dbReference type="ARBA" id="ARBA00023136"/>
    </source>
</evidence>
<sequence length="349" mass="39214">MLEFTPDLAIAYSSTLVAATVPIWIGTIVSGKQKAVRSTTRYSPTTKRKIRRNIVKSETMSAKDAYMFPVIASFGLFGLFLAFMWFPKEYINMVLTVYFLAFGIGALTSTIAPVFDYFLGKTEKDKKHAEMNIPFTSSQLFSVDYTTGSILGFLVSIGLSVWYAVTKHWIANNILGFAFCIQGIALISPGRYHVGCILLGLLFFYDIFWVFGTDVMVTVATSFEGPIKLLFPKNALSGEEWKFSLLGLGDIVLPGIFIAFLYRFDKSRNSSPVIFYVCLVSYFLGLATTIAVMHLWEHAQPALLYLVPFCVVSSFLTALLRGELQELIAYTEESEEQEKEKKKEEKKTE</sequence>
<keyword evidence="6 9" id="KW-1133">Transmembrane helix</keyword>
<proteinExistence type="inferred from homology"/>
<dbReference type="InterPro" id="IPR042524">
    <property type="entry name" value="Presenilin_C"/>
</dbReference>
<dbReference type="EMBL" id="HBKP01012473">
    <property type="protein sequence ID" value="CAE2220114.1"/>
    <property type="molecule type" value="Transcribed_RNA"/>
</dbReference>
<keyword evidence="8" id="KW-0175">Coiled coil</keyword>
<evidence type="ECO:0000256" key="5">
    <source>
        <dbReference type="ARBA" id="ARBA00022824"/>
    </source>
</evidence>
<dbReference type="GO" id="GO:0042500">
    <property type="term" value="F:aspartic endopeptidase activity, intramembrane cleaving"/>
    <property type="evidence" value="ECO:0007669"/>
    <property type="project" value="InterPro"/>
</dbReference>
<evidence type="ECO:0000256" key="4">
    <source>
        <dbReference type="ARBA" id="ARBA00022801"/>
    </source>
</evidence>
<reference evidence="10" key="1">
    <citation type="submission" date="2021-01" db="EMBL/GenBank/DDBJ databases">
        <authorList>
            <person name="Corre E."/>
            <person name="Pelletier E."/>
            <person name="Niang G."/>
            <person name="Scheremetjew M."/>
            <person name="Finn R."/>
            <person name="Kale V."/>
            <person name="Holt S."/>
            <person name="Cochrane G."/>
            <person name="Meng A."/>
            <person name="Brown T."/>
            <person name="Cohen L."/>
        </authorList>
    </citation>
    <scope>NUCLEOTIDE SEQUENCE</scope>
    <source>
        <strain evidence="10">DIVA3 518/3/11/1/6</strain>
    </source>
</reference>
<feature type="transmembrane region" description="Helical" evidence="9">
    <location>
        <begin position="140"/>
        <end position="163"/>
    </location>
</feature>
<protein>
    <recommendedName>
        <fullName evidence="11">Minor histocompatibility antigen H13</fullName>
    </recommendedName>
</protein>
<dbReference type="InterPro" id="IPR006639">
    <property type="entry name" value="Preselin/SPP"/>
</dbReference>
<dbReference type="AlphaFoldDB" id="A0A7S4I717"/>
<dbReference type="InterPro" id="IPR007369">
    <property type="entry name" value="Peptidase_A22B_SPP"/>
</dbReference>
<evidence type="ECO:0008006" key="11">
    <source>
        <dbReference type="Google" id="ProtNLM"/>
    </source>
</evidence>
<feature type="transmembrane region" description="Helical" evidence="9">
    <location>
        <begin position="98"/>
        <end position="119"/>
    </location>
</feature>
<evidence type="ECO:0000256" key="8">
    <source>
        <dbReference type="SAM" id="Coils"/>
    </source>
</evidence>
<comment type="similarity">
    <text evidence="2">Belongs to the peptidase A22B family.</text>
</comment>
<evidence type="ECO:0000256" key="1">
    <source>
        <dbReference type="ARBA" id="ARBA00004477"/>
    </source>
</evidence>
<organism evidence="10">
    <name type="scientific">Vannella robusta</name>
    <dbReference type="NCBI Taxonomy" id="1487602"/>
    <lineage>
        <taxon>Eukaryota</taxon>
        <taxon>Amoebozoa</taxon>
        <taxon>Discosea</taxon>
        <taxon>Flabellinia</taxon>
        <taxon>Vannellidae</taxon>
        <taxon>Vannella</taxon>
    </lineage>
</organism>
<dbReference type="Pfam" id="PF04258">
    <property type="entry name" value="Peptidase_A22B"/>
    <property type="match status" value="1"/>
</dbReference>
<dbReference type="GO" id="GO:0006465">
    <property type="term" value="P:signal peptide processing"/>
    <property type="evidence" value="ECO:0007669"/>
    <property type="project" value="TreeGrafter"/>
</dbReference>
<feature type="transmembrane region" description="Helical" evidence="9">
    <location>
        <begin position="66"/>
        <end position="86"/>
    </location>
</feature>
<evidence type="ECO:0000256" key="2">
    <source>
        <dbReference type="ARBA" id="ARBA00006859"/>
    </source>
</evidence>
<accession>A0A7S4I717</accession>
<feature type="transmembrane region" description="Helical" evidence="9">
    <location>
        <begin position="12"/>
        <end position="31"/>
    </location>
</feature>
<keyword evidence="4" id="KW-0378">Hydrolase</keyword>
<dbReference type="GO" id="GO:0098554">
    <property type="term" value="C:cytoplasmic side of endoplasmic reticulum membrane"/>
    <property type="evidence" value="ECO:0007669"/>
    <property type="project" value="TreeGrafter"/>
</dbReference>
<keyword evidence="5" id="KW-0256">Endoplasmic reticulum</keyword>
<evidence type="ECO:0000313" key="10">
    <source>
        <dbReference type="EMBL" id="CAE2220114.1"/>
    </source>
</evidence>
<keyword evidence="7 9" id="KW-0472">Membrane</keyword>
<feature type="transmembrane region" description="Helical" evidence="9">
    <location>
        <begin position="274"/>
        <end position="296"/>
    </location>
</feature>
<dbReference type="Gene3D" id="1.10.472.100">
    <property type="entry name" value="Presenilin"/>
    <property type="match status" value="1"/>
</dbReference>
<feature type="transmembrane region" description="Helical" evidence="9">
    <location>
        <begin position="302"/>
        <end position="320"/>
    </location>
</feature>
<feature type="transmembrane region" description="Helical" evidence="9">
    <location>
        <begin position="169"/>
        <end position="187"/>
    </location>
</feature>
<dbReference type="PANTHER" id="PTHR12174:SF23">
    <property type="entry name" value="MINOR HISTOCOMPATIBILITY ANTIGEN H13"/>
    <property type="match status" value="1"/>
</dbReference>
<feature type="transmembrane region" description="Helical" evidence="9">
    <location>
        <begin position="194"/>
        <end position="223"/>
    </location>
</feature>
<gene>
    <name evidence="10" type="ORF">VSP0166_LOCUS8768</name>
</gene>
<feature type="coiled-coil region" evidence="8">
    <location>
        <begin position="320"/>
        <end position="347"/>
    </location>
</feature>